<keyword evidence="4" id="KW-0519">Myristate</keyword>
<feature type="binding site" evidence="10">
    <location>
        <position position="69"/>
    </location>
    <ligand>
        <name>GTP</name>
        <dbReference type="ChEBI" id="CHEBI:37565"/>
    </ligand>
</feature>
<feature type="binding site" evidence="10">
    <location>
        <begin position="23"/>
        <end position="30"/>
    </location>
    <ligand>
        <name>GTP</name>
        <dbReference type="ChEBI" id="CHEBI:37565"/>
    </ligand>
</feature>
<evidence type="ECO:0000256" key="3">
    <source>
        <dbReference type="ARBA" id="ARBA00022448"/>
    </source>
</evidence>
<keyword evidence="8" id="KW-0449">Lipoprotein</keyword>
<evidence type="ECO:0000256" key="6">
    <source>
        <dbReference type="ARBA" id="ARBA00022927"/>
    </source>
</evidence>
<dbReference type="EMBL" id="JAWQEG010002154">
    <property type="protein sequence ID" value="KAK3873990.1"/>
    <property type="molecule type" value="Genomic_DNA"/>
</dbReference>
<dbReference type="PRINTS" id="PR00328">
    <property type="entry name" value="SAR1GTPBP"/>
</dbReference>
<dbReference type="GO" id="GO:0015031">
    <property type="term" value="P:protein transport"/>
    <property type="evidence" value="ECO:0007669"/>
    <property type="project" value="UniProtKB-KW"/>
</dbReference>
<dbReference type="GO" id="GO:0046872">
    <property type="term" value="F:metal ion binding"/>
    <property type="evidence" value="ECO:0007669"/>
    <property type="project" value="UniProtKB-KW"/>
</dbReference>
<dbReference type="FunFam" id="3.40.50.300:FF:000306">
    <property type="entry name" value="ADP-ribosylation factor-like protein 1"/>
    <property type="match status" value="1"/>
</dbReference>
<dbReference type="SUPFAM" id="SSF52540">
    <property type="entry name" value="P-loop containing nucleoside triphosphate hydrolases"/>
    <property type="match status" value="1"/>
</dbReference>
<comment type="caution">
    <text evidence="12">The sequence shown here is derived from an EMBL/GenBank/DDBJ whole genome shotgun (WGS) entry which is preliminary data.</text>
</comment>
<dbReference type="GO" id="GO:0051650">
    <property type="term" value="P:establishment of vesicle localization"/>
    <property type="evidence" value="ECO:0007669"/>
    <property type="project" value="UniProtKB-ARBA"/>
</dbReference>
<dbReference type="GO" id="GO:0016192">
    <property type="term" value="P:vesicle-mediated transport"/>
    <property type="evidence" value="ECO:0007669"/>
    <property type="project" value="InterPro"/>
</dbReference>
<evidence type="ECO:0000256" key="2">
    <source>
        <dbReference type="ARBA" id="ARBA00010290"/>
    </source>
</evidence>
<keyword evidence="5 10" id="KW-0547">Nucleotide-binding</keyword>
<organism evidence="12 13">
    <name type="scientific">Petrolisthes cinctipes</name>
    <name type="common">Flat porcelain crab</name>
    <dbReference type="NCBI Taxonomy" id="88211"/>
    <lineage>
        <taxon>Eukaryota</taxon>
        <taxon>Metazoa</taxon>
        <taxon>Ecdysozoa</taxon>
        <taxon>Arthropoda</taxon>
        <taxon>Crustacea</taxon>
        <taxon>Multicrustacea</taxon>
        <taxon>Malacostraca</taxon>
        <taxon>Eumalacostraca</taxon>
        <taxon>Eucarida</taxon>
        <taxon>Decapoda</taxon>
        <taxon>Pleocyemata</taxon>
        <taxon>Anomura</taxon>
        <taxon>Galatheoidea</taxon>
        <taxon>Porcellanidae</taxon>
        <taxon>Petrolisthes</taxon>
    </lineage>
</organism>
<evidence type="ECO:0000256" key="9">
    <source>
        <dbReference type="ARBA" id="ARBA00040615"/>
    </source>
</evidence>
<dbReference type="InterPro" id="IPR005225">
    <property type="entry name" value="Small_GTP-bd"/>
</dbReference>
<dbReference type="InterPro" id="IPR036045">
    <property type="entry name" value="Sec1-like_sf"/>
</dbReference>
<reference evidence="12" key="1">
    <citation type="submission" date="2023-10" db="EMBL/GenBank/DDBJ databases">
        <title>Genome assemblies of two species of porcelain crab, Petrolisthes cinctipes and Petrolisthes manimaculis (Anomura: Porcellanidae).</title>
        <authorList>
            <person name="Angst P."/>
        </authorList>
    </citation>
    <scope>NUCLEOTIDE SEQUENCE</scope>
    <source>
        <strain evidence="12">PB745_01</strain>
        <tissue evidence="12">Gill</tissue>
    </source>
</reference>
<sequence length="639" mass="72667">MGALLSYFRGLIGSREMRILILGLDGAGKTTILYRLQVGEVVTTIPTIGFNVEQVTYKNLRFQVWDLGGQTSIRPYWRCYYSNTDAIIYVVDSADRDRIGISKQELVSMLEEEELKSAILAVLANKQDMEGSMTVGEVHAALGLDYLKTRTFQIFKTSAIKGEGLDQAMDWLANALATRKGIKSGTQLAAGTDWQLRQSETHHRRGRLWEQSERASALSGRLPCHYSNLPLRLPFPEYRLPLIWHLVADTHTNNTPVKMALKELVGRKIMNEVIRSKRKSANTDWRVLVVDQLAMRMVSTCLKMHDISAEGITIVEDIGKSREPLPALEAIYLIQPTKNSISALEQDFITVNKAKYKTCHVYFTETCPNELFNELCKQHVAKYIKTLKEVNIAFLPYEGQVFSLDFPKAFPSYYSPSQAQARQSTLERMAEQIATVCACLGEYPAIRYRGEFERNIELAQLVQQKLDGYKADEPSMGDGPEKARSQLIILDRGFDCTSPLLHELTLQAMAYDLLDIENDVYKYEATQGESEKEVLLDENDDLWMELRHNHIAVVSQNITKKTKEFMATKRNMGDKASMKDLSQMIKKMPQYQKELSKYATHIHLAEACMKKYQGYTDKLCRVEQDLAMGVDAEGMMHVQ</sequence>
<protein>
    <recommendedName>
        <fullName evidence="9">ADP-ribosylation factor-like protein 1</fullName>
    </recommendedName>
</protein>
<dbReference type="InterPro" id="IPR043154">
    <property type="entry name" value="Sec-1-like_dom1"/>
</dbReference>
<dbReference type="CDD" id="cd04151">
    <property type="entry name" value="Arl1"/>
    <property type="match status" value="1"/>
</dbReference>
<name>A0AAE1FGN2_PETCI</name>
<dbReference type="FunFam" id="3.40.50.2060:FF:000001">
    <property type="entry name" value="syntaxin-binding protein 1 isoform X2"/>
    <property type="match status" value="1"/>
</dbReference>
<evidence type="ECO:0000256" key="10">
    <source>
        <dbReference type="PIRSR" id="PIRSR606689-1"/>
    </source>
</evidence>
<keyword evidence="3" id="KW-0813">Transport</keyword>
<dbReference type="InterPro" id="IPR027417">
    <property type="entry name" value="P-loop_NTPase"/>
</dbReference>
<dbReference type="InterPro" id="IPR006689">
    <property type="entry name" value="Small_GTPase_ARF/SAR"/>
</dbReference>
<keyword evidence="11" id="KW-0460">Magnesium</keyword>
<dbReference type="PROSITE" id="PS51419">
    <property type="entry name" value="RAB"/>
    <property type="match status" value="1"/>
</dbReference>
<gene>
    <name evidence="12" type="ORF">Pcinc_021045</name>
</gene>
<dbReference type="Gene3D" id="3.90.830.10">
    <property type="entry name" value="Syntaxin Binding Protein 1, Chain A, domain 2"/>
    <property type="match status" value="1"/>
</dbReference>
<dbReference type="FunFam" id="3.90.830.10:FF:000001">
    <property type="entry name" value="syntaxin-binding protein 1 isoform X2"/>
    <property type="match status" value="1"/>
</dbReference>
<evidence type="ECO:0000256" key="8">
    <source>
        <dbReference type="ARBA" id="ARBA00023288"/>
    </source>
</evidence>
<dbReference type="Proteomes" id="UP001286313">
    <property type="component" value="Unassembled WGS sequence"/>
</dbReference>
<dbReference type="Gene3D" id="3.40.50.1910">
    <property type="match status" value="1"/>
</dbReference>
<dbReference type="SMART" id="SM00175">
    <property type="entry name" value="RAB"/>
    <property type="match status" value="1"/>
</dbReference>
<evidence type="ECO:0000256" key="7">
    <source>
        <dbReference type="ARBA" id="ARBA00023134"/>
    </source>
</evidence>
<comment type="similarity">
    <text evidence="1">Belongs to the STXBP/unc-18/SEC1 family.</text>
</comment>
<evidence type="ECO:0000313" key="12">
    <source>
        <dbReference type="EMBL" id="KAK3873990.1"/>
    </source>
</evidence>
<accession>A0AAE1FGN2</accession>
<keyword evidence="6" id="KW-0653">Protein transport</keyword>
<evidence type="ECO:0000256" key="4">
    <source>
        <dbReference type="ARBA" id="ARBA00022707"/>
    </source>
</evidence>
<dbReference type="Gene3D" id="3.40.50.2060">
    <property type="match status" value="1"/>
</dbReference>
<dbReference type="PANTHER" id="PTHR11679">
    <property type="entry name" value="VESICLE PROTEIN SORTING-ASSOCIATED"/>
    <property type="match status" value="1"/>
</dbReference>
<dbReference type="AlphaFoldDB" id="A0AAE1FGN2"/>
<dbReference type="InterPro" id="IPR001619">
    <property type="entry name" value="Sec1-like"/>
</dbReference>
<proteinExistence type="inferred from homology"/>
<feature type="binding site" evidence="11">
    <location>
        <position position="47"/>
    </location>
    <ligand>
        <name>Mg(2+)</name>
        <dbReference type="ChEBI" id="CHEBI:18420"/>
    </ligand>
</feature>
<keyword evidence="13" id="KW-1185">Reference proteome</keyword>
<evidence type="ECO:0000256" key="5">
    <source>
        <dbReference type="ARBA" id="ARBA00022741"/>
    </source>
</evidence>
<feature type="binding site" evidence="10">
    <location>
        <begin position="125"/>
        <end position="128"/>
    </location>
    <ligand>
        <name>GTP</name>
        <dbReference type="ChEBI" id="CHEBI:37565"/>
    </ligand>
</feature>
<dbReference type="Pfam" id="PF00025">
    <property type="entry name" value="Arf"/>
    <property type="match status" value="1"/>
</dbReference>
<dbReference type="InterPro" id="IPR027482">
    <property type="entry name" value="Sec1-like_dom2"/>
</dbReference>
<comment type="similarity">
    <text evidence="2">Belongs to the small GTPase superfamily. Arf family.</text>
</comment>
<evidence type="ECO:0000256" key="11">
    <source>
        <dbReference type="PIRSR" id="PIRSR606689-2"/>
    </source>
</evidence>
<dbReference type="InterPro" id="IPR043127">
    <property type="entry name" value="Sec-1-like_dom3a"/>
</dbReference>
<feature type="binding site" evidence="11">
    <location>
        <position position="30"/>
    </location>
    <ligand>
        <name>Mg(2+)</name>
        <dbReference type="ChEBI" id="CHEBI:18420"/>
    </ligand>
</feature>
<dbReference type="GO" id="GO:0003924">
    <property type="term" value="F:GTPase activity"/>
    <property type="evidence" value="ECO:0007669"/>
    <property type="project" value="InterPro"/>
</dbReference>
<keyword evidence="7 10" id="KW-0342">GTP-binding</keyword>
<dbReference type="SMART" id="SM00178">
    <property type="entry name" value="SAR"/>
    <property type="match status" value="1"/>
</dbReference>
<dbReference type="PROSITE" id="PS51417">
    <property type="entry name" value="ARF"/>
    <property type="match status" value="1"/>
</dbReference>
<evidence type="ECO:0000256" key="1">
    <source>
        <dbReference type="ARBA" id="ARBA00009884"/>
    </source>
</evidence>
<dbReference type="Gene3D" id="3.40.50.300">
    <property type="entry name" value="P-loop containing nucleotide triphosphate hydrolases"/>
    <property type="match status" value="1"/>
</dbReference>
<dbReference type="Pfam" id="PF00995">
    <property type="entry name" value="Sec1"/>
    <property type="match status" value="1"/>
</dbReference>
<dbReference type="SMART" id="SM00177">
    <property type="entry name" value="ARF"/>
    <property type="match status" value="1"/>
</dbReference>
<evidence type="ECO:0000313" key="13">
    <source>
        <dbReference type="Proteomes" id="UP001286313"/>
    </source>
</evidence>
<dbReference type="NCBIfam" id="TIGR00231">
    <property type="entry name" value="small_GTP"/>
    <property type="match status" value="1"/>
</dbReference>
<keyword evidence="11" id="KW-0479">Metal-binding</keyword>
<dbReference type="SUPFAM" id="SSF56815">
    <property type="entry name" value="Sec1/munc18-like (SM) proteins"/>
    <property type="match status" value="1"/>
</dbReference>
<dbReference type="GO" id="GO:0005525">
    <property type="term" value="F:GTP binding"/>
    <property type="evidence" value="ECO:0007669"/>
    <property type="project" value="UniProtKB-KW"/>
</dbReference>